<dbReference type="PANTHER" id="PTHR12526">
    <property type="entry name" value="GLYCOSYLTRANSFERASE"/>
    <property type="match status" value="1"/>
</dbReference>
<accession>A0A7D7WIQ8</accession>
<dbReference type="PANTHER" id="PTHR12526:SF510">
    <property type="entry name" value="D-INOSITOL 3-PHOSPHATE GLYCOSYLTRANSFERASE"/>
    <property type="match status" value="1"/>
</dbReference>
<reference evidence="4 5" key="1">
    <citation type="journal article" date="2020" name="Front. Microbiol.">
        <title>Design of Bacterial Strain-Specific qPCR Assays Using NGS Data and Publicly Available Resources and Its Application to Track Biocontrol Strains.</title>
        <authorList>
            <person name="Hernandez I."/>
            <person name="Sant C."/>
            <person name="Martinez R."/>
            <person name="Fernandez C."/>
        </authorList>
    </citation>
    <scope>NUCLEOTIDE SEQUENCE [LARGE SCALE GENOMIC DNA]</scope>
    <source>
        <strain evidence="4 5">B24</strain>
    </source>
</reference>
<evidence type="ECO:0000313" key="5">
    <source>
        <dbReference type="Proteomes" id="UP000515708"/>
    </source>
</evidence>
<dbReference type="AlphaFoldDB" id="A0A7D7WIQ8"/>
<dbReference type="Gene3D" id="3.40.50.2000">
    <property type="entry name" value="Glycogen Phosphorylase B"/>
    <property type="match status" value="2"/>
</dbReference>
<organism evidence="4 5">
    <name type="scientific">Microbacterium esteraromaticum</name>
    <dbReference type="NCBI Taxonomy" id="57043"/>
    <lineage>
        <taxon>Bacteria</taxon>
        <taxon>Bacillati</taxon>
        <taxon>Actinomycetota</taxon>
        <taxon>Actinomycetes</taxon>
        <taxon>Micrococcales</taxon>
        <taxon>Microbacteriaceae</taxon>
        <taxon>Microbacterium</taxon>
    </lineage>
</organism>
<evidence type="ECO:0000256" key="2">
    <source>
        <dbReference type="ARBA" id="ARBA00022679"/>
    </source>
</evidence>
<sequence>MSNPIALWVSPVSDIAGVARHILDVTSVGLPGWRLVVTAPEGPLLERLRELRIPVIPLPMGSTQEAMFALRHTIRQLRPAIAHSHLAKADILLAAAATGLPTRLVTTEHHIPPDRFMFHPTLRSAVTMETVHRIRLTRFRHAIAVSESTRRDMLARWHPRPPVTTILNGVDRAPSPQSRRPGLRLLSLARLSPEKDVASTLRAFALIASEHSEATLTVAGMGTEEGALRSLAADLDIEDRTFFPGFVDASQAMAEHDVLLQPSRSDNCSYSLLDAVATGMGVAASPIGGNPEILPARCIAEFGDVRGLADIAIDQGLNPRSRPALPDAVPTVAGMAQRITTIYGKVTAEPQRPELLTSMGQE</sequence>
<name>A0A7D7WIQ8_9MICO</name>
<protein>
    <submittedName>
        <fullName evidence="4">Glycosyltransferase family 4 protein</fullName>
    </submittedName>
</protein>
<dbReference type="Pfam" id="PF13439">
    <property type="entry name" value="Glyco_transf_4"/>
    <property type="match status" value="1"/>
</dbReference>
<dbReference type="SUPFAM" id="SSF53756">
    <property type="entry name" value="UDP-Glycosyltransferase/glycogen phosphorylase"/>
    <property type="match status" value="1"/>
</dbReference>
<evidence type="ECO:0000313" key="4">
    <source>
        <dbReference type="EMBL" id="QMU97390.1"/>
    </source>
</evidence>
<evidence type="ECO:0000259" key="3">
    <source>
        <dbReference type="Pfam" id="PF13439"/>
    </source>
</evidence>
<dbReference type="Proteomes" id="UP000515708">
    <property type="component" value="Chromosome"/>
</dbReference>
<dbReference type="InterPro" id="IPR028098">
    <property type="entry name" value="Glyco_trans_4-like_N"/>
</dbReference>
<dbReference type="GO" id="GO:0016757">
    <property type="term" value="F:glycosyltransferase activity"/>
    <property type="evidence" value="ECO:0007669"/>
    <property type="project" value="UniProtKB-KW"/>
</dbReference>
<proteinExistence type="predicted"/>
<dbReference type="CDD" id="cd03801">
    <property type="entry name" value="GT4_PimA-like"/>
    <property type="match status" value="1"/>
</dbReference>
<keyword evidence="1" id="KW-0328">Glycosyltransferase</keyword>
<keyword evidence="2 4" id="KW-0808">Transferase</keyword>
<dbReference type="Pfam" id="PF13692">
    <property type="entry name" value="Glyco_trans_1_4"/>
    <property type="match status" value="1"/>
</dbReference>
<dbReference type="RefSeq" id="WP_182252388.1">
    <property type="nucleotide sequence ID" value="NZ_CP043732.1"/>
</dbReference>
<dbReference type="EMBL" id="CP043732">
    <property type="protein sequence ID" value="QMU97390.1"/>
    <property type="molecule type" value="Genomic_DNA"/>
</dbReference>
<evidence type="ECO:0000256" key="1">
    <source>
        <dbReference type="ARBA" id="ARBA00022676"/>
    </source>
</evidence>
<feature type="domain" description="Glycosyltransferase subfamily 4-like N-terminal" evidence="3">
    <location>
        <begin position="34"/>
        <end position="172"/>
    </location>
</feature>
<gene>
    <name evidence="4" type="ORF">FVO59_09305</name>
</gene>